<keyword evidence="7" id="KW-1185">Reference proteome</keyword>
<dbReference type="Proteomes" id="UP000518752">
    <property type="component" value="Unassembled WGS sequence"/>
</dbReference>
<dbReference type="GO" id="GO:0008270">
    <property type="term" value="F:zinc ion binding"/>
    <property type="evidence" value="ECO:0007669"/>
    <property type="project" value="UniProtKB-KW"/>
</dbReference>
<evidence type="ECO:0000256" key="3">
    <source>
        <dbReference type="ARBA" id="ARBA00022833"/>
    </source>
</evidence>
<dbReference type="InterPro" id="IPR002893">
    <property type="entry name" value="Znf_MYND"/>
</dbReference>
<protein>
    <recommendedName>
        <fullName evidence="5">MYND-type domain-containing protein</fullName>
    </recommendedName>
</protein>
<dbReference type="Gene3D" id="6.10.140.2220">
    <property type="match status" value="1"/>
</dbReference>
<dbReference type="AlphaFoldDB" id="A0A8H5HJY5"/>
<dbReference type="SUPFAM" id="SSF144232">
    <property type="entry name" value="HIT/MYND zinc finger-like"/>
    <property type="match status" value="1"/>
</dbReference>
<evidence type="ECO:0000313" key="6">
    <source>
        <dbReference type="EMBL" id="KAF5384632.1"/>
    </source>
</evidence>
<dbReference type="Pfam" id="PF01753">
    <property type="entry name" value="zf-MYND"/>
    <property type="match status" value="1"/>
</dbReference>
<evidence type="ECO:0000256" key="2">
    <source>
        <dbReference type="ARBA" id="ARBA00022771"/>
    </source>
</evidence>
<keyword evidence="2 4" id="KW-0863">Zinc-finger</keyword>
<gene>
    <name evidence="6" type="ORF">D9757_007530</name>
</gene>
<evidence type="ECO:0000256" key="4">
    <source>
        <dbReference type="PROSITE-ProRule" id="PRU00134"/>
    </source>
</evidence>
<name>A0A8H5HJY5_9AGAR</name>
<accession>A0A8H5HJY5</accession>
<comment type="caution">
    <text evidence="6">The sequence shown here is derived from an EMBL/GenBank/DDBJ whole genome shotgun (WGS) entry which is preliminary data.</text>
</comment>
<evidence type="ECO:0000259" key="5">
    <source>
        <dbReference type="PROSITE" id="PS50865"/>
    </source>
</evidence>
<sequence>MDQLTATFPTYTEAQFMVMNFSVVIEQIGLMRLQQRPPISYVLDKAVESKSSRPGDSVFECRAHHKMECSSCFNWGKIAVEALKREIKAKNSSKPGVLVDVSKEEKLKFLSSMGLELTLSTRLPDETIDKKFRSAIDAVQWFSKAIESLPFDPSSLPLWSKESSPSRLFDSFKKGSVAEILAYAAGKQVCVDSYEGSFMGVRQTAMSMAKTLDNTEIRIFVLQDKACSYAICVRVVEVRRLPNDIPVVILLYGRGARNAPPQETLAWVQENLSTARSTGMPQIVSTPEEQKLLLAILNMNARRLSPDYAPKRKRTESNFTLSFLLPMGPLGQTDIGKLTQHTGCVACGTKSSSKCAQCLSVEYCGPECQKFHWKEHKPMCISLKGGTWVDIRFSTMPVEARLAAALGQKLSFSFVNNMASNLSRDPSQIGHFSNDNPPPLPSNIHGNNLFLIKMQKGNSIMIYDRTRSIQVYLCRI</sequence>
<proteinExistence type="predicted"/>
<keyword evidence="1" id="KW-0479">Metal-binding</keyword>
<reference evidence="6 7" key="1">
    <citation type="journal article" date="2020" name="ISME J.">
        <title>Uncovering the hidden diversity of litter-decomposition mechanisms in mushroom-forming fungi.</title>
        <authorList>
            <person name="Floudas D."/>
            <person name="Bentzer J."/>
            <person name="Ahren D."/>
            <person name="Johansson T."/>
            <person name="Persson P."/>
            <person name="Tunlid A."/>
        </authorList>
    </citation>
    <scope>NUCLEOTIDE SEQUENCE [LARGE SCALE GENOMIC DNA]</scope>
    <source>
        <strain evidence="6 7">CBS 406.79</strain>
    </source>
</reference>
<evidence type="ECO:0000313" key="7">
    <source>
        <dbReference type="Proteomes" id="UP000518752"/>
    </source>
</evidence>
<evidence type="ECO:0000256" key="1">
    <source>
        <dbReference type="ARBA" id="ARBA00022723"/>
    </source>
</evidence>
<keyword evidence="3" id="KW-0862">Zinc</keyword>
<dbReference type="PROSITE" id="PS50865">
    <property type="entry name" value="ZF_MYND_2"/>
    <property type="match status" value="1"/>
</dbReference>
<organism evidence="6 7">
    <name type="scientific">Collybiopsis confluens</name>
    <dbReference type="NCBI Taxonomy" id="2823264"/>
    <lineage>
        <taxon>Eukaryota</taxon>
        <taxon>Fungi</taxon>
        <taxon>Dikarya</taxon>
        <taxon>Basidiomycota</taxon>
        <taxon>Agaricomycotina</taxon>
        <taxon>Agaricomycetes</taxon>
        <taxon>Agaricomycetidae</taxon>
        <taxon>Agaricales</taxon>
        <taxon>Marasmiineae</taxon>
        <taxon>Omphalotaceae</taxon>
        <taxon>Collybiopsis</taxon>
    </lineage>
</organism>
<dbReference type="OrthoDB" id="341421at2759"/>
<feature type="domain" description="MYND-type" evidence="5">
    <location>
        <begin position="344"/>
        <end position="380"/>
    </location>
</feature>
<dbReference type="EMBL" id="JAACJN010000042">
    <property type="protein sequence ID" value="KAF5384632.1"/>
    <property type="molecule type" value="Genomic_DNA"/>
</dbReference>